<dbReference type="SUPFAM" id="SSF52540">
    <property type="entry name" value="P-loop containing nucleoside triphosphate hydrolases"/>
    <property type="match status" value="1"/>
</dbReference>
<dbReference type="RefSeq" id="WP_119331052.1">
    <property type="nucleotide sequence ID" value="NZ_JBHSJH010000003.1"/>
</dbReference>
<dbReference type="NCBIfam" id="NF011518">
    <property type="entry name" value="PRK14957.1"/>
    <property type="match status" value="1"/>
</dbReference>
<protein>
    <recommendedName>
        <fullName evidence="11">DNA polymerase III subunit gamma/tau</fullName>
        <ecNumber evidence="11">2.7.7.7</ecNumber>
    </recommendedName>
</protein>
<gene>
    <name evidence="11 14" type="primary">dnaX</name>
    <name evidence="14" type="ORF">ACFPDQ_07775</name>
</gene>
<evidence type="ECO:0000256" key="9">
    <source>
        <dbReference type="ARBA" id="ARBA00022932"/>
    </source>
</evidence>
<evidence type="ECO:0000313" key="14">
    <source>
        <dbReference type="EMBL" id="MFC4892949.1"/>
    </source>
</evidence>
<dbReference type="InterPro" id="IPR003593">
    <property type="entry name" value="AAA+_ATPase"/>
</dbReference>
<dbReference type="CDD" id="cd18137">
    <property type="entry name" value="HLD_clamp_pol_III_gamma_tau"/>
    <property type="match status" value="1"/>
</dbReference>
<evidence type="ECO:0000256" key="8">
    <source>
        <dbReference type="ARBA" id="ARBA00022840"/>
    </source>
</evidence>
<dbReference type="InterPro" id="IPR008921">
    <property type="entry name" value="DNA_pol3_clamp-load_cplx_C"/>
</dbReference>
<dbReference type="Pfam" id="PF12169">
    <property type="entry name" value="DNA_pol3_gamma3"/>
    <property type="match status" value="1"/>
</dbReference>
<dbReference type="Gene3D" id="3.40.50.300">
    <property type="entry name" value="P-loop containing nucleotide triphosphate hydrolases"/>
    <property type="match status" value="1"/>
</dbReference>
<comment type="similarity">
    <text evidence="1 11">Belongs to the DnaX/STICHEL family.</text>
</comment>
<feature type="domain" description="AAA+ ATPase" evidence="13">
    <location>
        <begin position="37"/>
        <end position="179"/>
    </location>
</feature>
<evidence type="ECO:0000256" key="3">
    <source>
        <dbReference type="ARBA" id="ARBA00022695"/>
    </source>
</evidence>
<name>A0ABV9TDX0_9GAMM</name>
<dbReference type="Gene3D" id="3.30.300.150">
    <property type="entry name" value="DNA polymerase III, tau subunit, domain V"/>
    <property type="match status" value="1"/>
</dbReference>
<dbReference type="GO" id="GO:0003887">
    <property type="term" value="F:DNA-directed DNA polymerase activity"/>
    <property type="evidence" value="ECO:0007669"/>
    <property type="project" value="UniProtKB-EC"/>
</dbReference>
<dbReference type="Proteomes" id="UP001595926">
    <property type="component" value="Unassembled WGS sequence"/>
</dbReference>
<evidence type="ECO:0000256" key="11">
    <source>
        <dbReference type="RuleBase" id="RU364063"/>
    </source>
</evidence>
<comment type="subunit">
    <text evidence="11">DNA polymerase III contains a core (composed of alpha, epsilon and theta chains) that associates with a tau subunit. This core dimerizes to form the POLIII' complex. PolIII' associates with the gamma complex (composed of gamma, delta, delta', psi and chi chains) and with the beta chain to form the complete DNA polymerase III complex.</text>
</comment>
<sequence>MSYQALARKYRPKSFAEVCGQQHALNSLVHALETQKVHHAYLFTGTRGVGKTTLGRLLAKCLNCQSGVTADPCNVCESCTAINNGTFIDLIEIDAASRTGVEETKEILDNIQYMPSQGRYKVYLIDEVHMLSKQSFNALLKTLEEPPEYVKFILATTDYHKIPVTILSRCIQLHLKHISQEDIKAQLKEILQKESIDSDEQSLEYIAYHAKGSLRDALSILDQAISFCNGTLHQAKIREMLGIVDNEEIYSIIYSIINNDPQGILPAIKNLSLTESNAEAILDRISEIWFSCCLYHFTNSLDTTNDVSLEVIKDILGKVSVEEVHLLYQLTISSKEDIHLAPNFETGVTMALLRLIAFQKKNLTESETTNILKKTIVEPNIQQQINPPSEKVNSPKHQKTSGQNNENHSDINNDQKWFSILNKIKLKGFTKTFAFNTHLISLDKEEIRISLNEDAKKILELNPNSLEKLQESIRTHSENENIKIIMDNHSQNSKNAKRTPSEIKRENAVNKVFNDTNVKIIKETLDLEIQDQNIVLTN</sequence>
<evidence type="ECO:0000256" key="12">
    <source>
        <dbReference type="SAM" id="MobiDB-lite"/>
    </source>
</evidence>
<dbReference type="InterPro" id="IPR038249">
    <property type="entry name" value="PolIII_tau_V_sf"/>
</dbReference>
<evidence type="ECO:0000256" key="4">
    <source>
        <dbReference type="ARBA" id="ARBA00022705"/>
    </source>
</evidence>
<dbReference type="PANTHER" id="PTHR11669">
    <property type="entry name" value="REPLICATION FACTOR C / DNA POLYMERASE III GAMMA-TAU SUBUNIT"/>
    <property type="match status" value="1"/>
</dbReference>
<evidence type="ECO:0000259" key="13">
    <source>
        <dbReference type="SMART" id="SM00382"/>
    </source>
</evidence>
<dbReference type="Gene3D" id="1.20.272.10">
    <property type="match status" value="1"/>
</dbReference>
<comment type="catalytic activity">
    <reaction evidence="10 11">
        <text>DNA(n) + a 2'-deoxyribonucleoside 5'-triphosphate = DNA(n+1) + diphosphate</text>
        <dbReference type="Rhea" id="RHEA:22508"/>
        <dbReference type="Rhea" id="RHEA-COMP:17339"/>
        <dbReference type="Rhea" id="RHEA-COMP:17340"/>
        <dbReference type="ChEBI" id="CHEBI:33019"/>
        <dbReference type="ChEBI" id="CHEBI:61560"/>
        <dbReference type="ChEBI" id="CHEBI:173112"/>
        <dbReference type="EC" id="2.7.7.7"/>
    </reaction>
</comment>
<comment type="function">
    <text evidence="11">DNA polymerase III is a complex, multichain enzyme responsible for most of the replicative synthesis in bacteria. This DNA polymerase also exhibits 3' to 5' exonuclease activity.</text>
</comment>
<dbReference type="InterPro" id="IPR012763">
    <property type="entry name" value="DNA_pol_III_sug/sutau_N"/>
</dbReference>
<keyword evidence="6 11" id="KW-0547">Nucleotide-binding</keyword>
<dbReference type="EMBL" id="JBHSJH010000003">
    <property type="protein sequence ID" value="MFC4892949.1"/>
    <property type="molecule type" value="Genomic_DNA"/>
</dbReference>
<dbReference type="SUPFAM" id="SSF48019">
    <property type="entry name" value="post-AAA+ oligomerization domain-like"/>
    <property type="match status" value="1"/>
</dbReference>
<evidence type="ECO:0000256" key="10">
    <source>
        <dbReference type="ARBA" id="ARBA00049244"/>
    </source>
</evidence>
<reference evidence="15" key="1">
    <citation type="journal article" date="2019" name="Int. J. Syst. Evol. Microbiol.">
        <title>The Global Catalogue of Microorganisms (GCM) 10K type strain sequencing project: providing services to taxonomists for standard genome sequencing and annotation.</title>
        <authorList>
            <consortium name="The Broad Institute Genomics Platform"/>
            <consortium name="The Broad Institute Genome Sequencing Center for Infectious Disease"/>
            <person name="Wu L."/>
            <person name="Ma J."/>
        </authorList>
    </citation>
    <scope>NUCLEOTIDE SEQUENCE [LARGE SCALE GENOMIC DNA]</scope>
    <source>
        <strain evidence="15">CGMCC 1.13718</strain>
    </source>
</reference>
<dbReference type="NCBIfam" id="NF004046">
    <property type="entry name" value="PRK05563.1"/>
    <property type="match status" value="1"/>
</dbReference>
<keyword evidence="5" id="KW-0479">Metal-binding</keyword>
<evidence type="ECO:0000256" key="7">
    <source>
        <dbReference type="ARBA" id="ARBA00022833"/>
    </source>
</evidence>
<dbReference type="Pfam" id="PF13177">
    <property type="entry name" value="DNA_pol3_delta2"/>
    <property type="match status" value="1"/>
</dbReference>
<keyword evidence="2 11" id="KW-0808">Transferase</keyword>
<keyword evidence="3 11" id="KW-0548">Nucleotidyltransferase</keyword>
<comment type="caution">
    <text evidence="14">The sequence shown here is derived from an EMBL/GenBank/DDBJ whole genome shotgun (WGS) entry which is preliminary data.</text>
</comment>
<feature type="region of interest" description="Disordered" evidence="12">
    <location>
        <begin position="382"/>
        <end position="411"/>
    </location>
</feature>
<evidence type="ECO:0000313" key="15">
    <source>
        <dbReference type="Proteomes" id="UP001595926"/>
    </source>
</evidence>
<dbReference type="PANTHER" id="PTHR11669:SF0">
    <property type="entry name" value="PROTEIN STICHEL-LIKE 2"/>
    <property type="match status" value="1"/>
</dbReference>
<keyword evidence="9 11" id="KW-0239">DNA-directed DNA polymerase</keyword>
<accession>A0ABV9TDX0</accession>
<dbReference type="InterPro" id="IPR050238">
    <property type="entry name" value="DNA_Rep/Repair_Clamp_Loader"/>
</dbReference>
<dbReference type="InterPro" id="IPR027417">
    <property type="entry name" value="P-loop_NTPase"/>
</dbReference>
<keyword evidence="8 11" id="KW-0067">ATP-binding</keyword>
<dbReference type="PRINTS" id="PR00300">
    <property type="entry name" value="CLPPROTEASEA"/>
</dbReference>
<dbReference type="Gene3D" id="1.10.8.60">
    <property type="match status" value="1"/>
</dbReference>
<proteinExistence type="inferred from homology"/>
<dbReference type="Pfam" id="PF22608">
    <property type="entry name" value="DNAX_ATPase_lid"/>
    <property type="match status" value="1"/>
</dbReference>
<organism evidence="14 15">
    <name type="scientific">Pseudofrancisella aestuarii</name>
    <dbReference type="NCBI Taxonomy" id="2670347"/>
    <lineage>
        <taxon>Bacteria</taxon>
        <taxon>Pseudomonadati</taxon>
        <taxon>Pseudomonadota</taxon>
        <taxon>Gammaproteobacteria</taxon>
        <taxon>Thiotrichales</taxon>
        <taxon>Francisellaceae</taxon>
        <taxon>Pseudofrancisella</taxon>
    </lineage>
</organism>
<keyword evidence="7" id="KW-0862">Zinc</keyword>
<evidence type="ECO:0000256" key="6">
    <source>
        <dbReference type="ARBA" id="ARBA00022741"/>
    </source>
</evidence>
<keyword evidence="4 11" id="KW-0235">DNA replication</keyword>
<dbReference type="CDD" id="cd00009">
    <property type="entry name" value="AAA"/>
    <property type="match status" value="1"/>
</dbReference>
<evidence type="ECO:0000256" key="5">
    <source>
        <dbReference type="ARBA" id="ARBA00022723"/>
    </source>
</evidence>
<dbReference type="SMART" id="SM00382">
    <property type="entry name" value="AAA"/>
    <property type="match status" value="1"/>
</dbReference>
<dbReference type="EC" id="2.7.7.7" evidence="11"/>
<dbReference type="InterPro" id="IPR022754">
    <property type="entry name" value="DNA_pol_III_gamma-3"/>
</dbReference>
<dbReference type="InterPro" id="IPR045085">
    <property type="entry name" value="HLD_clamp_pol_III_gamma_tau"/>
</dbReference>
<dbReference type="NCBIfam" id="TIGR02397">
    <property type="entry name" value="dnaX_nterm"/>
    <property type="match status" value="1"/>
</dbReference>
<dbReference type="InterPro" id="IPR001270">
    <property type="entry name" value="ClpA/B"/>
</dbReference>
<evidence type="ECO:0000256" key="2">
    <source>
        <dbReference type="ARBA" id="ARBA00022679"/>
    </source>
</evidence>
<keyword evidence="15" id="KW-1185">Reference proteome</keyword>
<evidence type="ECO:0000256" key="1">
    <source>
        <dbReference type="ARBA" id="ARBA00006360"/>
    </source>
</evidence>